<dbReference type="InterPro" id="IPR011044">
    <property type="entry name" value="Quino_amine_DH_bsu"/>
</dbReference>
<dbReference type="Proteomes" id="UP000294616">
    <property type="component" value="Unassembled WGS sequence"/>
</dbReference>
<name>A0A4R1LVI7_9SPHI</name>
<dbReference type="EMBL" id="SMGO01000002">
    <property type="protein sequence ID" value="TCK83105.1"/>
    <property type="molecule type" value="Genomic_DNA"/>
</dbReference>
<dbReference type="RefSeq" id="WP_132223702.1">
    <property type="nucleotide sequence ID" value="NZ_SMGO01000002.1"/>
</dbReference>
<dbReference type="PROSITE" id="PS51257">
    <property type="entry name" value="PROKAR_LIPOPROTEIN"/>
    <property type="match status" value="1"/>
</dbReference>
<dbReference type="PANTHER" id="PTHR31270">
    <property type="entry name" value="GLUTAMINYL-PEPTIDE CYCLOTRANSFERASE"/>
    <property type="match status" value="1"/>
</dbReference>
<feature type="chain" id="PRO_5020928051" evidence="1">
    <location>
        <begin position="17"/>
        <end position="348"/>
    </location>
</feature>
<keyword evidence="2" id="KW-0808">Transferase</keyword>
<dbReference type="PANTHER" id="PTHR31270:SF1">
    <property type="entry name" value="GLUTAMINYL-PEPTIDE CYCLOTRANSFERASE"/>
    <property type="match status" value="1"/>
</dbReference>
<dbReference type="OrthoDB" id="9783700at2"/>
<accession>A0A4R1LVI7</accession>
<reference evidence="2 3" key="1">
    <citation type="submission" date="2019-03" db="EMBL/GenBank/DDBJ databases">
        <title>Genomic Encyclopedia of Archaeal and Bacterial Type Strains, Phase II (KMG-II): from individual species to whole genera.</title>
        <authorList>
            <person name="Goeker M."/>
        </authorList>
    </citation>
    <scope>NUCLEOTIDE SEQUENCE [LARGE SCALE GENOMIC DNA]</scope>
    <source>
        <strain evidence="2 3">DSM 22554</strain>
    </source>
</reference>
<dbReference type="InterPro" id="IPR007788">
    <property type="entry name" value="QCT"/>
</dbReference>
<gene>
    <name evidence="2" type="ORF">C8N28_1692</name>
</gene>
<sequence length="348" mass="38979">MKNLLFLSLLSFFSIAACTSQKKSTSISFLTPQPGLVSLGDTIKLQLDVPEDQTTDSVLYFVNNEPINKTIGNEPVYFNSSDLSFGDQLLTAKHYEKGEVAESSVAVTVVANKAPVQYSFSVVNTFPHDAGAYTQGLEYHDGVLYESTGLNGESSLRKVDLKTGKVLQQIDLPKELFGEGLTIVDDHIIQLTWEAGFGIVYNKNTFEKIKEFSYQASKEGWGLCYDGEKLIKSDGTNRIYFLDKNTYAETGKYIDVYNDKGPVDAINELEYIDGKIFANVYQTDKIIIIDPLTGQVESELNMIGLLPQKDYTPDTNVLNGIAYDHQNKRIFVTGKKWNTLFEIKMLER</sequence>
<dbReference type="Pfam" id="PF05096">
    <property type="entry name" value="Glu_cyclase_2"/>
    <property type="match status" value="1"/>
</dbReference>
<evidence type="ECO:0000256" key="1">
    <source>
        <dbReference type="SAM" id="SignalP"/>
    </source>
</evidence>
<organism evidence="2 3">
    <name type="scientific">Albibacterium bauzanense</name>
    <dbReference type="NCBI Taxonomy" id="653929"/>
    <lineage>
        <taxon>Bacteria</taxon>
        <taxon>Pseudomonadati</taxon>
        <taxon>Bacteroidota</taxon>
        <taxon>Sphingobacteriia</taxon>
        <taxon>Sphingobacteriales</taxon>
        <taxon>Sphingobacteriaceae</taxon>
        <taxon>Albibacterium</taxon>
    </lineage>
</organism>
<evidence type="ECO:0000313" key="3">
    <source>
        <dbReference type="Proteomes" id="UP000294616"/>
    </source>
</evidence>
<dbReference type="Gene3D" id="2.130.10.10">
    <property type="entry name" value="YVTN repeat-like/Quinoprotein amine dehydrogenase"/>
    <property type="match status" value="1"/>
</dbReference>
<dbReference type="GO" id="GO:0016603">
    <property type="term" value="F:glutaminyl-peptide cyclotransferase activity"/>
    <property type="evidence" value="ECO:0007669"/>
    <property type="project" value="InterPro"/>
</dbReference>
<dbReference type="SUPFAM" id="SSF50969">
    <property type="entry name" value="YVTN repeat-like/Quinoprotein amine dehydrogenase"/>
    <property type="match status" value="1"/>
</dbReference>
<dbReference type="InterPro" id="IPR015943">
    <property type="entry name" value="WD40/YVTN_repeat-like_dom_sf"/>
</dbReference>
<protein>
    <submittedName>
        <fullName evidence="2">Glutamine cyclotransferase</fullName>
    </submittedName>
</protein>
<evidence type="ECO:0000313" key="2">
    <source>
        <dbReference type="EMBL" id="TCK83105.1"/>
    </source>
</evidence>
<comment type="caution">
    <text evidence="2">The sequence shown here is derived from an EMBL/GenBank/DDBJ whole genome shotgun (WGS) entry which is preliminary data.</text>
</comment>
<feature type="signal peptide" evidence="1">
    <location>
        <begin position="1"/>
        <end position="16"/>
    </location>
</feature>
<keyword evidence="3" id="KW-1185">Reference proteome</keyword>
<keyword evidence="1" id="KW-0732">Signal</keyword>
<proteinExistence type="predicted"/>
<dbReference type="AlphaFoldDB" id="A0A4R1LVI7"/>